<feature type="region of interest" description="Disordered" evidence="1">
    <location>
        <begin position="1"/>
        <end position="20"/>
    </location>
</feature>
<dbReference type="PANTHER" id="PTHR43767:SF1">
    <property type="entry name" value="NONRIBOSOMAL PEPTIDE SYNTHASE PES1 (EUROFUNG)-RELATED"/>
    <property type="match status" value="1"/>
</dbReference>
<protein>
    <recommendedName>
        <fullName evidence="2">AMP-dependent synthetase/ligase domain-containing protein</fullName>
    </recommendedName>
</protein>
<dbReference type="AlphaFoldDB" id="A0AAT9HLG5"/>
<reference evidence="3" key="1">
    <citation type="submission" date="2024-06" db="EMBL/GenBank/DDBJ databases">
        <authorList>
            <consortium name="consrtm"/>
            <person name="Uemura M."/>
            <person name="Terahara T."/>
        </authorList>
    </citation>
    <scope>NUCLEOTIDE SEQUENCE</scope>
    <source>
        <strain evidence="3">KM77-8</strain>
    </source>
</reference>
<organism evidence="3">
    <name type="scientific">Streptomyces haneummycinicus</name>
    <dbReference type="NCBI Taxonomy" id="3074435"/>
    <lineage>
        <taxon>Bacteria</taxon>
        <taxon>Bacillati</taxon>
        <taxon>Actinomycetota</taxon>
        <taxon>Actinomycetes</taxon>
        <taxon>Kitasatosporales</taxon>
        <taxon>Streptomycetaceae</taxon>
        <taxon>Streptomyces</taxon>
    </lineage>
</organism>
<name>A0AAT9HLG5_9ACTN</name>
<dbReference type="EMBL" id="AP035768">
    <property type="protein sequence ID" value="BFO18356.1"/>
    <property type="molecule type" value="Genomic_DNA"/>
</dbReference>
<dbReference type="PANTHER" id="PTHR43767">
    <property type="entry name" value="LONG-CHAIN-FATTY-ACID--COA LIGASE"/>
    <property type="match status" value="1"/>
</dbReference>
<dbReference type="InterPro" id="IPR050237">
    <property type="entry name" value="ATP-dep_AMP-bd_enzyme"/>
</dbReference>
<feature type="domain" description="AMP-dependent synthetase/ligase" evidence="2">
    <location>
        <begin position="43"/>
        <end position="162"/>
    </location>
</feature>
<dbReference type="Pfam" id="PF00501">
    <property type="entry name" value="AMP-binding"/>
    <property type="match status" value="1"/>
</dbReference>
<gene>
    <name evidence="3" type="ORF">SHKM778_47440</name>
</gene>
<accession>A0AAT9HLG5</accession>
<evidence type="ECO:0000313" key="3">
    <source>
        <dbReference type="EMBL" id="BFO18356.1"/>
    </source>
</evidence>
<reference evidence="3" key="2">
    <citation type="submission" date="2024-07" db="EMBL/GenBank/DDBJ databases">
        <title>Streptomyces haneummycinica sp. nov., a new antibiotic-producing actinobacterium isolated from marine sediment.</title>
        <authorList>
            <person name="Uemura M."/>
            <person name="Hamada M."/>
            <person name="Hirano S."/>
            <person name="Kobayashi K."/>
            <person name="Ohshiro T."/>
            <person name="Kobayashi T."/>
            <person name="Terahara T."/>
        </authorList>
    </citation>
    <scope>NUCLEOTIDE SEQUENCE</scope>
    <source>
        <strain evidence="3">KM77-8</strain>
    </source>
</reference>
<evidence type="ECO:0000259" key="2">
    <source>
        <dbReference type="Pfam" id="PF00501"/>
    </source>
</evidence>
<feature type="region of interest" description="Disordered" evidence="1">
    <location>
        <begin position="168"/>
        <end position="234"/>
    </location>
</feature>
<dbReference type="SUPFAM" id="SSF56801">
    <property type="entry name" value="Acetyl-CoA synthetase-like"/>
    <property type="match status" value="1"/>
</dbReference>
<sequence length="234" mass="23661">MPLTPDMPPGEAVPPGSPPARRPLPAVAFDLARVPEVPLDGLLRRAAAAAPDRVAVRTPAGTTTYAELDGLADSCARALTGAAGRSATVVGLAASLDPSFAVVYYGAIRAGHVVALVNPHLRGDALAHVLSAAGVTVAVAPPEVAERIAQVRGRLPNLRDVLSPDAFATGSAASGRGAPGRGLPVEGLSVEGRLPTAGPPTGDRPTNMARSCVRTRWRVSSSPVGPPGNPRPSS</sequence>
<dbReference type="InterPro" id="IPR042099">
    <property type="entry name" value="ANL_N_sf"/>
</dbReference>
<proteinExistence type="predicted"/>
<evidence type="ECO:0000256" key="1">
    <source>
        <dbReference type="SAM" id="MobiDB-lite"/>
    </source>
</evidence>
<dbReference type="InterPro" id="IPR000873">
    <property type="entry name" value="AMP-dep_synth/lig_dom"/>
</dbReference>
<dbReference type="Gene3D" id="3.40.50.12780">
    <property type="entry name" value="N-terminal domain of ligase-like"/>
    <property type="match status" value="1"/>
</dbReference>
<feature type="compositionally biased region" description="Pro residues" evidence="1">
    <location>
        <begin position="224"/>
        <end position="234"/>
    </location>
</feature>